<feature type="domain" description="PAC" evidence="3">
    <location>
        <begin position="274"/>
        <end position="326"/>
    </location>
</feature>
<dbReference type="Pfam" id="PF00990">
    <property type="entry name" value="GGDEF"/>
    <property type="match status" value="1"/>
</dbReference>
<dbReference type="SUPFAM" id="SSF55073">
    <property type="entry name" value="Nucleotide cyclase"/>
    <property type="match status" value="1"/>
</dbReference>
<dbReference type="FunFam" id="3.30.70.270:FF:000001">
    <property type="entry name" value="Diguanylate cyclase domain protein"/>
    <property type="match status" value="1"/>
</dbReference>
<comment type="catalytic activity">
    <reaction evidence="2">
        <text>2 GTP = 3',3'-c-di-GMP + 2 diphosphate</text>
        <dbReference type="Rhea" id="RHEA:24898"/>
        <dbReference type="ChEBI" id="CHEBI:33019"/>
        <dbReference type="ChEBI" id="CHEBI:37565"/>
        <dbReference type="ChEBI" id="CHEBI:58805"/>
        <dbReference type="EC" id="2.7.7.65"/>
    </reaction>
</comment>
<reference evidence="5 6" key="1">
    <citation type="submission" date="2019-11" db="EMBL/GenBank/DDBJ databases">
        <authorList>
            <person name="Zheng R.K."/>
            <person name="Sun C.M."/>
        </authorList>
    </citation>
    <scope>NUCLEOTIDE SEQUENCE [LARGE SCALE GENOMIC DNA]</scope>
    <source>
        <strain evidence="5 6">SRB007</strain>
    </source>
</reference>
<dbReference type="PANTHER" id="PTHR45138">
    <property type="entry name" value="REGULATORY COMPONENTS OF SENSORY TRANSDUCTION SYSTEM"/>
    <property type="match status" value="1"/>
</dbReference>
<accession>A0A6I6JFA4</accession>
<dbReference type="PROSITE" id="PS50113">
    <property type="entry name" value="PAC"/>
    <property type="match status" value="1"/>
</dbReference>
<dbReference type="InterPro" id="IPR000160">
    <property type="entry name" value="GGDEF_dom"/>
</dbReference>
<proteinExistence type="predicted"/>
<dbReference type="Gene3D" id="3.30.450.20">
    <property type="entry name" value="PAS domain"/>
    <property type="match status" value="1"/>
</dbReference>
<dbReference type="CDD" id="cd01949">
    <property type="entry name" value="GGDEF"/>
    <property type="match status" value="1"/>
</dbReference>
<evidence type="ECO:0000256" key="2">
    <source>
        <dbReference type="ARBA" id="ARBA00034247"/>
    </source>
</evidence>
<dbReference type="InterPro" id="IPR043128">
    <property type="entry name" value="Rev_trsase/Diguanyl_cyclase"/>
</dbReference>
<dbReference type="PROSITE" id="PS50887">
    <property type="entry name" value="GGDEF"/>
    <property type="match status" value="1"/>
</dbReference>
<dbReference type="SMART" id="SM00267">
    <property type="entry name" value="GGDEF"/>
    <property type="match status" value="1"/>
</dbReference>
<dbReference type="InterPro" id="IPR029787">
    <property type="entry name" value="Nucleotide_cyclase"/>
</dbReference>
<dbReference type="PANTHER" id="PTHR45138:SF9">
    <property type="entry name" value="DIGUANYLATE CYCLASE DGCM-RELATED"/>
    <property type="match status" value="1"/>
</dbReference>
<gene>
    <name evidence="5" type="ORF">GM415_06000</name>
</gene>
<dbReference type="Gene3D" id="3.30.70.270">
    <property type="match status" value="1"/>
</dbReference>
<dbReference type="SUPFAM" id="SSF55781">
    <property type="entry name" value="GAF domain-like"/>
    <property type="match status" value="1"/>
</dbReference>
<dbReference type="AlphaFoldDB" id="A0A6I6JFA4"/>
<dbReference type="NCBIfam" id="TIGR00229">
    <property type="entry name" value="sensory_box"/>
    <property type="match status" value="1"/>
</dbReference>
<protein>
    <recommendedName>
        <fullName evidence="1">diguanylate cyclase</fullName>
        <ecNumber evidence="1">2.7.7.65</ecNumber>
    </recommendedName>
</protein>
<dbReference type="Gene3D" id="3.30.450.40">
    <property type="match status" value="1"/>
</dbReference>
<dbReference type="GO" id="GO:0052621">
    <property type="term" value="F:diguanylate cyclase activity"/>
    <property type="evidence" value="ECO:0007669"/>
    <property type="project" value="UniProtKB-EC"/>
</dbReference>
<dbReference type="Pfam" id="PF01590">
    <property type="entry name" value="GAF"/>
    <property type="match status" value="1"/>
</dbReference>
<dbReference type="SMART" id="SM00065">
    <property type="entry name" value="GAF"/>
    <property type="match status" value="1"/>
</dbReference>
<dbReference type="NCBIfam" id="TIGR00254">
    <property type="entry name" value="GGDEF"/>
    <property type="match status" value="1"/>
</dbReference>
<dbReference type="SUPFAM" id="SSF55785">
    <property type="entry name" value="PYP-like sensor domain (PAS domain)"/>
    <property type="match status" value="1"/>
</dbReference>
<dbReference type="EMBL" id="CP046400">
    <property type="protein sequence ID" value="QGY39688.1"/>
    <property type="molecule type" value="Genomic_DNA"/>
</dbReference>
<evidence type="ECO:0000313" key="5">
    <source>
        <dbReference type="EMBL" id="QGY39688.1"/>
    </source>
</evidence>
<dbReference type="EC" id="2.7.7.65" evidence="1"/>
<dbReference type="InterPro" id="IPR050469">
    <property type="entry name" value="Diguanylate_Cyclase"/>
</dbReference>
<feature type="domain" description="GGDEF" evidence="4">
    <location>
        <begin position="358"/>
        <end position="493"/>
    </location>
</feature>
<dbReference type="InterPro" id="IPR000014">
    <property type="entry name" value="PAS"/>
</dbReference>
<dbReference type="CDD" id="cd00130">
    <property type="entry name" value="PAS"/>
    <property type="match status" value="1"/>
</dbReference>
<dbReference type="KEGG" id="psel:GM415_06000"/>
<evidence type="ECO:0000259" key="4">
    <source>
        <dbReference type="PROSITE" id="PS50887"/>
    </source>
</evidence>
<organism evidence="5 6">
    <name type="scientific">Pseudodesulfovibrio cashew</name>
    <dbReference type="NCBI Taxonomy" id="2678688"/>
    <lineage>
        <taxon>Bacteria</taxon>
        <taxon>Pseudomonadati</taxon>
        <taxon>Thermodesulfobacteriota</taxon>
        <taxon>Desulfovibrionia</taxon>
        <taxon>Desulfovibrionales</taxon>
        <taxon>Desulfovibrionaceae</taxon>
    </lineage>
</organism>
<dbReference type="RefSeq" id="WP_158946913.1">
    <property type="nucleotide sequence ID" value="NZ_CP046400.1"/>
</dbReference>
<dbReference type="InterPro" id="IPR029016">
    <property type="entry name" value="GAF-like_dom_sf"/>
</dbReference>
<dbReference type="InterPro" id="IPR003018">
    <property type="entry name" value="GAF"/>
</dbReference>
<dbReference type="Pfam" id="PF08447">
    <property type="entry name" value="PAS_3"/>
    <property type="match status" value="1"/>
</dbReference>
<name>A0A6I6JFA4_9BACT</name>
<dbReference type="InterPro" id="IPR000700">
    <property type="entry name" value="PAS-assoc_C"/>
</dbReference>
<dbReference type="InterPro" id="IPR013655">
    <property type="entry name" value="PAS_fold_3"/>
</dbReference>
<evidence type="ECO:0000313" key="6">
    <source>
        <dbReference type="Proteomes" id="UP000428328"/>
    </source>
</evidence>
<evidence type="ECO:0000259" key="3">
    <source>
        <dbReference type="PROSITE" id="PS50113"/>
    </source>
</evidence>
<dbReference type="InterPro" id="IPR035965">
    <property type="entry name" value="PAS-like_dom_sf"/>
</dbReference>
<sequence length="503" mass="57524">MTLRIGRVDQLGQTQNDQQSSLLAAIARSAEELTSGKGWPDGVIDLMADLGRITRVSRVWIFQLIELTDEYIVQDYPFEWADCPEHVQLAMPRFSVFRKDLRQASEEYRRIVASRQRGEWQSVITEQLEDGEFKDDLRSQNILSMLTIPIIVEGKWWGILGFDDCLRKYHWSDVEIALLRTATYLISNAILRDRLSSRTKQFEILQGITESSAWELDIINGHFWCSPELFATSTRLTDNIHMSLFAMLRRIHPQDRKGVFDSIREHVAQDKTTFREDLRLIRDDGSLVWVEVIAKLSANRDGRLRKLSGIAVEIRQRKEAEEKLRHEANTDPLTGADNRGSFDKRFNRLMRRFEETGKSFSLLLLDVDYFKKVNDTWGHSIGDDVLCHISALCQQNLRGSDMLARIGGEEFAILLPGIDEKVASNIGERIRKDVESTPIWVEKKRINQTVSIGVAGLPADTPCHTRNILYELADKALYAAKRKGRNILVSCRDLPPTDAAPQG</sequence>
<evidence type="ECO:0000256" key="1">
    <source>
        <dbReference type="ARBA" id="ARBA00012528"/>
    </source>
</evidence>
<dbReference type="Proteomes" id="UP000428328">
    <property type="component" value="Chromosome"/>
</dbReference>
<keyword evidence="6" id="KW-1185">Reference proteome</keyword>